<organism evidence="2 3">
    <name type="scientific">Lactarius akahatsu</name>
    <dbReference type="NCBI Taxonomy" id="416441"/>
    <lineage>
        <taxon>Eukaryota</taxon>
        <taxon>Fungi</taxon>
        <taxon>Dikarya</taxon>
        <taxon>Basidiomycota</taxon>
        <taxon>Agaricomycotina</taxon>
        <taxon>Agaricomycetes</taxon>
        <taxon>Russulales</taxon>
        <taxon>Russulaceae</taxon>
        <taxon>Lactarius</taxon>
    </lineage>
</organism>
<name>A0AAD4LR99_9AGAM</name>
<evidence type="ECO:0000256" key="1">
    <source>
        <dbReference type="SAM" id="MobiDB-lite"/>
    </source>
</evidence>
<dbReference type="Proteomes" id="UP001201163">
    <property type="component" value="Unassembled WGS sequence"/>
</dbReference>
<reference evidence="2" key="1">
    <citation type="submission" date="2022-01" db="EMBL/GenBank/DDBJ databases">
        <title>Comparative genomics reveals a dynamic genome evolution in the ectomycorrhizal milk-cap (Lactarius) mushrooms.</title>
        <authorList>
            <consortium name="DOE Joint Genome Institute"/>
            <person name="Lebreton A."/>
            <person name="Tang N."/>
            <person name="Kuo A."/>
            <person name="LaButti K."/>
            <person name="Drula E."/>
            <person name="Barry K."/>
            <person name="Clum A."/>
            <person name="Lipzen A."/>
            <person name="Mousain D."/>
            <person name="Ng V."/>
            <person name="Wang R."/>
            <person name="Wang X."/>
            <person name="Dai Y."/>
            <person name="Henrissat B."/>
            <person name="Grigoriev I.V."/>
            <person name="Guerin-Laguette A."/>
            <person name="Yu F."/>
            <person name="Martin F.M."/>
        </authorList>
    </citation>
    <scope>NUCLEOTIDE SEQUENCE</scope>
    <source>
        <strain evidence="2">QP</strain>
    </source>
</reference>
<feature type="region of interest" description="Disordered" evidence="1">
    <location>
        <begin position="47"/>
        <end position="68"/>
    </location>
</feature>
<protein>
    <submittedName>
        <fullName evidence="2">Uncharacterized protein</fullName>
    </submittedName>
</protein>
<evidence type="ECO:0000313" key="3">
    <source>
        <dbReference type="Proteomes" id="UP001201163"/>
    </source>
</evidence>
<keyword evidence="3" id="KW-1185">Reference proteome</keyword>
<comment type="caution">
    <text evidence="2">The sequence shown here is derived from an EMBL/GenBank/DDBJ whole genome shotgun (WGS) entry which is preliminary data.</text>
</comment>
<dbReference type="EMBL" id="JAKELL010000009">
    <property type="protein sequence ID" value="KAH8996278.1"/>
    <property type="molecule type" value="Genomic_DNA"/>
</dbReference>
<proteinExistence type="predicted"/>
<dbReference type="AlphaFoldDB" id="A0AAD4LR99"/>
<accession>A0AAD4LR99</accession>
<sequence>MAPGLPPISMLRFSSRRCGLPPLTAAPRNSLPNRLFSQHSLQKRSFSRSHFLRNSGPEGPKNSEDGSRPCVSDTKAHCPCCAEWRAVRTVQVPSASGSPYWDAALATLMGIGFGKPCILNSTHTYIFCFQNSRSDAYPSLASMHRLPEVDPPLFGCTLRADVRNSNGRGQQACQISGWPRSHFSVNFMPLSATSEVSMILTESNALILHFVTSSH</sequence>
<gene>
    <name evidence="2" type="ORF">EDB92DRAFT_1588885</name>
</gene>
<evidence type="ECO:0000313" key="2">
    <source>
        <dbReference type="EMBL" id="KAH8996278.1"/>
    </source>
</evidence>